<feature type="compositionally biased region" description="Low complexity" evidence="1">
    <location>
        <begin position="205"/>
        <end position="222"/>
    </location>
</feature>
<feature type="compositionally biased region" description="Polar residues" evidence="1">
    <location>
        <begin position="63"/>
        <end position="84"/>
    </location>
</feature>
<feature type="compositionally biased region" description="Polar residues" evidence="1">
    <location>
        <begin position="118"/>
        <end position="134"/>
    </location>
</feature>
<feature type="compositionally biased region" description="Gly residues" evidence="1">
    <location>
        <begin position="223"/>
        <end position="232"/>
    </location>
</feature>
<gene>
    <name evidence="2" type="ORF">ORV05_22645</name>
</gene>
<organism evidence="2 3">
    <name type="scientific">Amycolatopsis cynarae</name>
    <dbReference type="NCBI Taxonomy" id="2995223"/>
    <lineage>
        <taxon>Bacteria</taxon>
        <taxon>Bacillati</taxon>
        <taxon>Actinomycetota</taxon>
        <taxon>Actinomycetes</taxon>
        <taxon>Pseudonocardiales</taxon>
        <taxon>Pseudonocardiaceae</taxon>
        <taxon>Amycolatopsis</taxon>
    </lineage>
</organism>
<feature type="compositionally biased region" description="Low complexity" evidence="1">
    <location>
        <begin position="137"/>
        <end position="156"/>
    </location>
</feature>
<name>A0ABY7AXY7_9PSEU</name>
<proteinExistence type="predicted"/>
<dbReference type="RefSeq" id="WP_268754030.1">
    <property type="nucleotide sequence ID" value="NZ_CP113836.1"/>
</dbReference>
<reference evidence="2" key="1">
    <citation type="submission" date="2022-11" db="EMBL/GenBank/DDBJ databases">
        <authorList>
            <person name="Mo P."/>
        </authorList>
    </citation>
    <scope>NUCLEOTIDE SEQUENCE</scope>
    <source>
        <strain evidence="2">HUAS 11-8</strain>
    </source>
</reference>
<evidence type="ECO:0000256" key="1">
    <source>
        <dbReference type="SAM" id="MobiDB-lite"/>
    </source>
</evidence>
<feature type="region of interest" description="Disordered" evidence="1">
    <location>
        <begin position="205"/>
        <end position="242"/>
    </location>
</feature>
<evidence type="ECO:0000313" key="3">
    <source>
        <dbReference type="Proteomes" id="UP001163203"/>
    </source>
</evidence>
<sequence>MATPVHTPAMQAPTAASTEQAVNQYNQLAEQNRQIYDQYHQTSSTVQQGIKIDYGQLPDAQDAQVSGNTSNTDYSSSPRQSVTDSGGGPSHYRAPAASAYSPPAAAPHTTVGSVMPSYPTSSAPSYNNSTSTSGYIPPSSSNASNQSNSFSPTSGFGPTGGFGPMGGGAAAGSGYGAGGGVGAGGSLQPGNQVGAGAGESMYGARPGAAGTAAGAAGASGRPGMPGGMGGAHGKGEGGDEEHETKYLLDEDGDEIFGTDEKTAPPVIGL</sequence>
<dbReference type="Proteomes" id="UP001163203">
    <property type="component" value="Chromosome"/>
</dbReference>
<feature type="region of interest" description="Disordered" evidence="1">
    <location>
        <begin position="250"/>
        <end position="269"/>
    </location>
</feature>
<dbReference type="EMBL" id="CP113836">
    <property type="protein sequence ID" value="WAL63787.1"/>
    <property type="molecule type" value="Genomic_DNA"/>
</dbReference>
<protein>
    <submittedName>
        <fullName evidence="2">Uncharacterized protein</fullName>
    </submittedName>
</protein>
<keyword evidence="3" id="KW-1185">Reference proteome</keyword>
<accession>A0ABY7AXY7</accession>
<feature type="region of interest" description="Disordered" evidence="1">
    <location>
        <begin position="61"/>
        <end position="161"/>
    </location>
</feature>
<feature type="compositionally biased region" description="Low complexity" evidence="1">
    <location>
        <begin position="90"/>
        <end position="108"/>
    </location>
</feature>
<evidence type="ECO:0000313" key="2">
    <source>
        <dbReference type="EMBL" id="WAL63787.1"/>
    </source>
</evidence>
<feature type="compositionally biased region" description="Basic and acidic residues" evidence="1">
    <location>
        <begin position="233"/>
        <end position="242"/>
    </location>
</feature>